<feature type="compositionally biased region" description="Basic residues" evidence="4">
    <location>
        <begin position="530"/>
        <end position="552"/>
    </location>
</feature>
<dbReference type="InterPro" id="IPR001584">
    <property type="entry name" value="Integrase_cat-core"/>
</dbReference>
<feature type="domain" description="CCHC-type" evidence="5">
    <location>
        <begin position="258"/>
        <end position="271"/>
    </location>
</feature>
<keyword evidence="2" id="KW-0378">Hydrolase</keyword>
<feature type="compositionally biased region" description="Basic and acidic residues" evidence="4">
    <location>
        <begin position="1123"/>
        <end position="1136"/>
    </location>
</feature>
<organism evidence="7">
    <name type="scientific">Tanacetum cinerariifolium</name>
    <name type="common">Dalmatian daisy</name>
    <name type="synonym">Chrysanthemum cinerariifolium</name>
    <dbReference type="NCBI Taxonomy" id="118510"/>
    <lineage>
        <taxon>Eukaryota</taxon>
        <taxon>Viridiplantae</taxon>
        <taxon>Streptophyta</taxon>
        <taxon>Embryophyta</taxon>
        <taxon>Tracheophyta</taxon>
        <taxon>Spermatophyta</taxon>
        <taxon>Magnoliopsida</taxon>
        <taxon>eudicotyledons</taxon>
        <taxon>Gunneridae</taxon>
        <taxon>Pentapetalae</taxon>
        <taxon>asterids</taxon>
        <taxon>campanulids</taxon>
        <taxon>Asterales</taxon>
        <taxon>Asteraceae</taxon>
        <taxon>Asteroideae</taxon>
        <taxon>Anthemideae</taxon>
        <taxon>Anthemidinae</taxon>
        <taxon>Tanacetum</taxon>
    </lineage>
</organism>
<feature type="region of interest" description="Disordered" evidence="4">
    <location>
        <begin position="366"/>
        <end position="388"/>
    </location>
</feature>
<proteinExistence type="predicted"/>
<dbReference type="InterPro" id="IPR039537">
    <property type="entry name" value="Retrotran_Ty1/copia-like"/>
</dbReference>
<feature type="domain" description="Integrase catalytic" evidence="6">
    <location>
        <begin position="637"/>
        <end position="798"/>
    </location>
</feature>
<dbReference type="InterPro" id="IPR036397">
    <property type="entry name" value="RNaseH_sf"/>
</dbReference>
<dbReference type="EMBL" id="BKCJ010010066">
    <property type="protein sequence ID" value="GEU89915.1"/>
    <property type="molecule type" value="Genomic_DNA"/>
</dbReference>
<dbReference type="Gene3D" id="3.30.420.10">
    <property type="entry name" value="Ribonuclease H-like superfamily/Ribonuclease H"/>
    <property type="match status" value="2"/>
</dbReference>
<feature type="compositionally biased region" description="Acidic residues" evidence="4">
    <location>
        <begin position="1561"/>
        <end position="1571"/>
    </location>
</feature>
<feature type="region of interest" description="Disordered" evidence="4">
    <location>
        <begin position="1104"/>
        <end position="1146"/>
    </location>
</feature>
<dbReference type="Pfam" id="PF07727">
    <property type="entry name" value="RVT_2"/>
    <property type="match status" value="1"/>
</dbReference>
<keyword evidence="1" id="KW-0479">Metal-binding</keyword>
<dbReference type="InterPro" id="IPR013103">
    <property type="entry name" value="RVT_2"/>
</dbReference>
<name>A0A6L2NZ01_TANCI</name>
<feature type="region of interest" description="Disordered" evidence="4">
    <location>
        <begin position="1561"/>
        <end position="1583"/>
    </location>
</feature>
<dbReference type="InterPro" id="IPR012337">
    <property type="entry name" value="RNaseH-like_sf"/>
</dbReference>
<gene>
    <name evidence="7" type="ORF">Tci_061893</name>
</gene>
<reference evidence="7" key="1">
    <citation type="journal article" date="2019" name="Sci. Rep.">
        <title>Draft genome of Tanacetum cinerariifolium, the natural source of mosquito coil.</title>
        <authorList>
            <person name="Yamashiro T."/>
            <person name="Shiraishi A."/>
            <person name="Satake H."/>
            <person name="Nakayama K."/>
        </authorList>
    </citation>
    <scope>NUCLEOTIDE SEQUENCE</scope>
</reference>
<evidence type="ECO:0000256" key="1">
    <source>
        <dbReference type="ARBA" id="ARBA00022723"/>
    </source>
</evidence>
<accession>A0A6L2NZ01</accession>
<protein>
    <submittedName>
        <fullName evidence="7">Uncharacterized protein</fullName>
    </submittedName>
</protein>
<keyword evidence="3" id="KW-0863">Zinc-finger</keyword>
<sequence>MESLSPQVVAASKLPILNPNEFDLWKMRIEQYFLMTDYSLWEVILNGDSPTPTRFVDGVVQPIAPSTAEQRLAKKNELKARGTLLMALPDKHQLKFNIHKDAKSLIKPIEKRFGGNKETKKVQQTLHKQQYESFSGSSSESLDQIHDWLHKIISQLEILDLEEQSLDDLFNNLKIYEAKVKSSSYISHTTQNITFVSSQNTDNTNKLVSAVPSVTTASTKVPVFALPNADNLSDARTGRNLGANGTTSIGFDMSKVECYNCHRRGHFTRECSVTMLVAMIGAFRLMKNQQIMPSWHLPHQAHQVLIMRKSQFDVLSYKSGLKSVEARLVVYQQNENVFEEDIELLKLNVMLRDNALVEIRKKFEATEKERDDDELTSSESDVSVPTSLVHDSETVLNVINVEPSTTKPNKEMSQSIRPSAHIIEDWVSDSEDESEGEPMPTQKAPSFVQPSKHVKTPRTFVKPDCDYYEKKMVQKHVWNHAMRVNHQNSARMTHSHSKNYVVPTSVLTRSRLVPLNAARPVTTVVPQTNAKHHRPAKHVVNKPHSPIRRPINHRPGNPQQALKDKVGGNPRGGKITSKGKIKTGKLDFNDVYFVKEIKFNLFSVSQMCDKKNNVLFIDNECVVLSSNFKLPDENHVLLRVPRENNMYNVDLKNIARPLNFKAMNKLVKGNLVRGLPSKVFENNRTCVPCKKGKQHRASCKTKLVSSVSQPLQRLHMTIFCGMKGIKREFSVVRTPQQNGVAERKNRTLIEAARNMLADSLLPIPFWAEAVNTPCYVQNRVLVTKPHNKTPYELLLGNQPNSSAGILGNFDASKVEKESVSTQQYVLLSLWSTGSKDPQNLDADAAFDDKENENLSDEFEEFSINNTNRVNAASAPVTVVGPNSTNITNNFNADGPSDNAVSPTFKIGEKSSFVDPSQYLDDPNMTALEDIVYSDDEEDDVQGNPQQALKDKGLCGIKRIKREFSVARTPQQNRVAERKNRTLIEAARTMLADSLLPIPFRLRQLILPAMFKIWKVDEGFLVGYSVSSKAFRVFNSRTIIIQEILHTNFLENQPNVAGSGPTWLFDIDTLTQSMNYEPVVTGNQPNSSACIQGNFNADANAAFDDKENESEVHVSPSNSNKPKKHDEKATREAKGKSPIDFAPVTAVGPNSTNITNSFNDAGPSKNVVSPTFEIGGKSLFVDPSQYPDDPNMPALEDIVYSDDEEDVGAEANFSNLETSITISYIPTTIVHKDHPVTQIINDLSLAPLTRKEGIDYEEVFAPIVRIEAIWLFLAYASFMGFMVYQMDVKNAFLYGTIKEEVYACEPPRFKDPDYPDKVYEDDIIFGSTNKELCKAFEKLTKDKFQMSLMGELTFFLGLQVKQKDNRIFISQDKYVAEILRKFGPMDGESASTPINTEKPLLKDPDGEDVDVHIYRHFLNAVSSKLMMFGLTIDDAHLMLLDRKKVIITEDTIRQALRLDDADGIDCLPYEEIFAELARMGYEKPMVRNVDSPSKFLMYPRFLQIMINAQVDDLSSHNTKYTSPTLTQKVFAKMKRIGKGFSRVDTPLFDGMLVQQQVQAVEDAVEDEDDDNKEDASKQGRKIAELDADEDVTLVDAEEDMNADVHGRLAESQAKVYHLDLQHAEKVLSMQDTDKAEPAEVEEVIEVVTNAKLMTEDEAFARQLEAELNKNINWNDVMEQVTRREKQDNTVMKYQALKRKPMTEAQTRKNMMIYLKNMAGFKMDFFKGMTYNDIRPIFEKHYNSIRAFLEKGEKEIEDEGSKRKCDSLNQDAAKKQRINEEEGELKTYRQIIVNDDDDVFIEATPLASKVLLLTIKSIIKTTNLTTRSSEQMELTSYS</sequence>
<feature type="region of interest" description="Disordered" evidence="4">
    <location>
        <begin position="527"/>
        <end position="578"/>
    </location>
</feature>
<dbReference type="InterPro" id="IPR036875">
    <property type="entry name" value="Znf_CCHC_sf"/>
</dbReference>
<feature type="compositionally biased region" description="Polar residues" evidence="4">
    <location>
        <begin position="377"/>
        <end position="386"/>
    </location>
</feature>
<evidence type="ECO:0000259" key="6">
    <source>
        <dbReference type="PROSITE" id="PS50994"/>
    </source>
</evidence>
<dbReference type="PROSITE" id="PS50994">
    <property type="entry name" value="INTEGRASE"/>
    <property type="match status" value="1"/>
</dbReference>
<dbReference type="PROSITE" id="PS50158">
    <property type="entry name" value="ZF_CCHC"/>
    <property type="match status" value="1"/>
</dbReference>
<evidence type="ECO:0000259" key="5">
    <source>
        <dbReference type="PROSITE" id="PS50158"/>
    </source>
</evidence>
<dbReference type="GO" id="GO:0008270">
    <property type="term" value="F:zinc ion binding"/>
    <property type="evidence" value="ECO:0007669"/>
    <property type="project" value="UniProtKB-KW"/>
</dbReference>
<evidence type="ECO:0000256" key="4">
    <source>
        <dbReference type="SAM" id="MobiDB-lite"/>
    </source>
</evidence>
<dbReference type="SUPFAM" id="SSF53098">
    <property type="entry name" value="Ribonuclease H-like"/>
    <property type="match status" value="2"/>
</dbReference>
<evidence type="ECO:0000256" key="3">
    <source>
        <dbReference type="PROSITE-ProRule" id="PRU00047"/>
    </source>
</evidence>
<dbReference type="GO" id="GO:0016787">
    <property type="term" value="F:hydrolase activity"/>
    <property type="evidence" value="ECO:0007669"/>
    <property type="project" value="UniProtKB-KW"/>
</dbReference>
<dbReference type="PANTHER" id="PTHR42648">
    <property type="entry name" value="TRANSPOSASE, PUTATIVE-RELATED"/>
    <property type="match status" value="1"/>
</dbReference>
<feature type="region of interest" description="Disordered" evidence="4">
    <location>
        <begin position="427"/>
        <end position="455"/>
    </location>
</feature>
<dbReference type="GO" id="GO:0015074">
    <property type="term" value="P:DNA integration"/>
    <property type="evidence" value="ECO:0007669"/>
    <property type="project" value="InterPro"/>
</dbReference>
<evidence type="ECO:0000256" key="2">
    <source>
        <dbReference type="ARBA" id="ARBA00022801"/>
    </source>
</evidence>
<comment type="caution">
    <text evidence="7">The sequence shown here is derived from an EMBL/GenBank/DDBJ whole genome shotgun (WGS) entry which is preliminary data.</text>
</comment>
<dbReference type="InterPro" id="IPR001878">
    <property type="entry name" value="Znf_CCHC"/>
</dbReference>
<feature type="compositionally biased region" description="Acidic residues" evidence="4">
    <location>
        <begin position="427"/>
        <end position="436"/>
    </location>
</feature>
<dbReference type="PANTHER" id="PTHR42648:SF32">
    <property type="entry name" value="RIBONUCLEASE H-LIKE DOMAIN, GAG-PRE-INTEGRASE DOMAIN PROTEIN-RELATED"/>
    <property type="match status" value="1"/>
</dbReference>
<evidence type="ECO:0000313" key="7">
    <source>
        <dbReference type="EMBL" id="GEU89915.1"/>
    </source>
</evidence>
<feature type="compositionally biased region" description="Basic and acidic residues" evidence="4">
    <location>
        <begin position="1572"/>
        <end position="1583"/>
    </location>
</feature>
<dbReference type="GO" id="GO:0003676">
    <property type="term" value="F:nucleic acid binding"/>
    <property type="evidence" value="ECO:0007669"/>
    <property type="project" value="InterPro"/>
</dbReference>
<dbReference type="SUPFAM" id="SSF57756">
    <property type="entry name" value="Retrovirus zinc finger-like domains"/>
    <property type="match status" value="1"/>
</dbReference>
<keyword evidence="3" id="KW-0862">Zinc</keyword>